<gene>
    <name evidence="1" type="ORF">Ciccas_002098</name>
</gene>
<name>A0ABD2QI57_9PLAT</name>
<organism evidence="1 2">
    <name type="scientific">Cichlidogyrus casuarinus</name>
    <dbReference type="NCBI Taxonomy" id="1844966"/>
    <lineage>
        <taxon>Eukaryota</taxon>
        <taxon>Metazoa</taxon>
        <taxon>Spiralia</taxon>
        <taxon>Lophotrochozoa</taxon>
        <taxon>Platyhelminthes</taxon>
        <taxon>Monogenea</taxon>
        <taxon>Monopisthocotylea</taxon>
        <taxon>Dactylogyridea</taxon>
        <taxon>Ancyrocephalidae</taxon>
        <taxon>Cichlidogyrus</taxon>
    </lineage>
</organism>
<keyword evidence="2" id="KW-1185">Reference proteome</keyword>
<reference evidence="1 2" key="1">
    <citation type="submission" date="2024-11" db="EMBL/GenBank/DDBJ databases">
        <title>Adaptive evolution of stress response genes in parasites aligns with host niche diversity.</title>
        <authorList>
            <person name="Hahn C."/>
            <person name="Resl P."/>
        </authorList>
    </citation>
    <scope>NUCLEOTIDE SEQUENCE [LARGE SCALE GENOMIC DNA]</scope>
    <source>
        <strain evidence="1">EGGRZ-B1_66</strain>
        <tissue evidence="1">Body</tissue>
    </source>
</reference>
<evidence type="ECO:0000313" key="1">
    <source>
        <dbReference type="EMBL" id="KAL3319225.1"/>
    </source>
</evidence>
<dbReference type="EMBL" id="JBJKFK010000157">
    <property type="protein sequence ID" value="KAL3319225.1"/>
    <property type="molecule type" value="Genomic_DNA"/>
</dbReference>
<comment type="caution">
    <text evidence="1">The sequence shown here is derived from an EMBL/GenBank/DDBJ whole genome shotgun (WGS) entry which is preliminary data.</text>
</comment>
<dbReference type="AlphaFoldDB" id="A0ABD2QI57"/>
<dbReference type="Proteomes" id="UP001626550">
    <property type="component" value="Unassembled WGS sequence"/>
</dbReference>
<proteinExistence type="predicted"/>
<sequence>MQIKQPIDMLKELDLLRTSPLKDQVIFNPGDETLEIKNGDSSTFLINLAKLENSRLPGINTTNLQNMTEIVLQILKTAPKTPHREVAIFFLAYKMHSSDDFNRNIFKAIIHFVLNNSKSLSLFGIWSVTLLLKWTLEAKDTKDLLSQKEVSTLLRLFVDAVSTDEQYLLIQVNILYIIKIMIMKSHSSRISSQELTSILNMEELAKYSENCSLSRNKNIRLLGFYALIIRSLEKNEDDRFRQIIRRHVLFDKRNPDMLRNFSGMQNLIQTVSRNSNQETFRKLFLSWCWFKINCAFQTTEHDIEGLVIAQMNQVDLLYSRTLLQTLKMFITPEENVVNNLLRDLEKIISDQMFPQTDKPYLDVDEEFLNFIDQQYSQVPNSSAWRSVYSLPVND</sequence>
<evidence type="ECO:0000313" key="2">
    <source>
        <dbReference type="Proteomes" id="UP001626550"/>
    </source>
</evidence>
<accession>A0ABD2QI57</accession>
<protein>
    <submittedName>
        <fullName evidence="1">Uncharacterized protein</fullName>
    </submittedName>
</protein>